<evidence type="ECO:0000313" key="2">
    <source>
        <dbReference type="EMBL" id="VVD00285.1"/>
    </source>
</evidence>
<feature type="transmembrane region" description="Helical" evidence="1">
    <location>
        <begin position="40"/>
        <end position="58"/>
    </location>
</feature>
<name>A0A5E4QQL7_9NEOP</name>
<organism evidence="2 3">
    <name type="scientific">Leptidea sinapis</name>
    <dbReference type="NCBI Taxonomy" id="189913"/>
    <lineage>
        <taxon>Eukaryota</taxon>
        <taxon>Metazoa</taxon>
        <taxon>Ecdysozoa</taxon>
        <taxon>Arthropoda</taxon>
        <taxon>Hexapoda</taxon>
        <taxon>Insecta</taxon>
        <taxon>Pterygota</taxon>
        <taxon>Neoptera</taxon>
        <taxon>Endopterygota</taxon>
        <taxon>Lepidoptera</taxon>
        <taxon>Glossata</taxon>
        <taxon>Ditrysia</taxon>
        <taxon>Papilionoidea</taxon>
        <taxon>Pieridae</taxon>
        <taxon>Dismorphiinae</taxon>
        <taxon>Leptidea</taxon>
    </lineage>
</organism>
<dbReference type="Proteomes" id="UP000324832">
    <property type="component" value="Unassembled WGS sequence"/>
</dbReference>
<evidence type="ECO:0000256" key="1">
    <source>
        <dbReference type="SAM" id="Phobius"/>
    </source>
</evidence>
<keyword evidence="1" id="KW-0472">Membrane</keyword>
<evidence type="ECO:0000313" key="3">
    <source>
        <dbReference type="Proteomes" id="UP000324832"/>
    </source>
</evidence>
<dbReference type="EMBL" id="FZQP02004568">
    <property type="protein sequence ID" value="VVD00285.1"/>
    <property type="molecule type" value="Genomic_DNA"/>
</dbReference>
<feature type="transmembrane region" description="Helical" evidence="1">
    <location>
        <begin position="64"/>
        <end position="84"/>
    </location>
</feature>
<reference evidence="2 3" key="1">
    <citation type="submission" date="2017-07" db="EMBL/GenBank/DDBJ databases">
        <authorList>
            <person name="Talla V."/>
            <person name="Backstrom N."/>
        </authorList>
    </citation>
    <scope>NUCLEOTIDE SEQUENCE [LARGE SCALE GENOMIC DNA]</scope>
</reference>
<dbReference type="AlphaFoldDB" id="A0A5E4QQL7"/>
<keyword evidence="1" id="KW-0812">Transmembrane</keyword>
<keyword evidence="3" id="KW-1185">Reference proteome</keyword>
<sequence>MAVANAYQRADINSFRDCIEKIILNISDFFNIRVVWNTDTAILLGAFSLAGGLVGGIAGGRMFAALGAGIGGATGLGVSMFVSLREIWSCIKAKLEELYFIVFNYLRRLDPEHIITAVQLLMTCRSTKTEIANALLDLLKEKLGRNVISSLTAA</sequence>
<gene>
    <name evidence="2" type="ORF">LSINAPIS_LOCUS10957</name>
</gene>
<accession>A0A5E4QQL7</accession>
<proteinExistence type="predicted"/>
<keyword evidence="1" id="KW-1133">Transmembrane helix</keyword>
<protein>
    <submittedName>
        <fullName evidence="2">Uncharacterized protein</fullName>
    </submittedName>
</protein>